<proteinExistence type="predicted"/>
<accession>A0A2C6LHR7</accession>
<dbReference type="OrthoDB" id="1597724at2759"/>
<gene>
    <name evidence="3" type="ORF">CSUI_000192</name>
</gene>
<keyword evidence="4" id="KW-1185">Reference proteome</keyword>
<evidence type="ECO:0000313" key="4">
    <source>
        <dbReference type="Proteomes" id="UP000221165"/>
    </source>
</evidence>
<evidence type="ECO:0000256" key="2">
    <source>
        <dbReference type="SAM" id="Phobius"/>
    </source>
</evidence>
<comment type="caution">
    <text evidence="3">The sequence shown here is derived from an EMBL/GenBank/DDBJ whole genome shotgun (WGS) entry which is preliminary data.</text>
</comment>
<dbReference type="EMBL" id="MIGC01000089">
    <property type="protein sequence ID" value="PHJ25954.1"/>
    <property type="molecule type" value="Genomic_DNA"/>
</dbReference>
<evidence type="ECO:0000313" key="3">
    <source>
        <dbReference type="EMBL" id="PHJ25954.1"/>
    </source>
</evidence>
<feature type="transmembrane region" description="Helical" evidence="2">
    <location>
        <begin position="109"/>
        <end position="129"/>
    </location>
</feature>
<feature type="compositionally biased region" description="Polar residues" evidence="1">
    <location>
        <begin position="447"/>
        <end position="461"/>
    </location>
</feature>
<dbReference type="RefSeq" id="XP_067927600.1">
    <property type="nucleotide sequence ID" value="XM_068060426.1"/>
</dbReference>
<reference evidence="3 4" key="1">
    <citation type="journal article" date="2017" name="Int. J. Parasitol.">
        <title>The genome of the protozoan parasite Cystoisospora suis and a reverse vaccinology approach to identify vaccine candidates.</title>
        <authorList>
            <person name="Palmieri N."/>
            <person name="Shrestha A."/>
            <person name="Ruttkowski B."/>
            <person name="Beck T."/>
            <person name="Vogl C."/>
            <person name="Tomley F."/>
            <person name="Blake D.P."/>
            <person name="Joachim A."/>
        </authorList>
    </citation>
    <scope>NUCLEOTIDE SEQUENCE [LARGE SCALE GENOMIC DNA]</scope>
    <source>
        <strain evidence="3 4">Wien I</strain>
    </source>
</reference>
<dbReference type="Proteomes" id="UP000221165">
    <property type="component" value="Unassembled WGS sequence"/>
</dbReference>
<keyword evidence="2" id="KW-1133">Transmembrane helix</keyword>
<name>A0A2C6LHR7_9APIC</name>
<protein>
    <submittedName>
        <fullName evidence="3">Transmembrane protein</fullName>
    </submittedName>
</protein>
<evidence type="ECO:0000256" key="1">
    <source>
        <dbReference type="SAM" id="MobiDB-lite"/>
    </source>
</evidence>
<dbReference type="AlphaFoldDB" id="A0A2C6LHR7"/>
<feature type="region of interest" description="Disordered" evidence="1">
    <location>
        <begin position="439"/>
        <end position="490"/>
    </location>
</feature>
<dbReference type="GeneID" id="94423637"/>
<sequence>MTTDWTKDRFRSPSDCLPHRFCTSISTSRRGSELWVPDHHPGMTDVACDIPIGAPAPVVGSQEEESVPRTSDRVFLLLHVRPLGRPTLLPRLETSRGRPPLERRRRLRLASPVVVLVSICLLFFSFLPLPKTGRPHVSFLPAVQIASAVDGQGIHLQQLVCSPFSSRRSKTLHKCSPVSRVALESLTGCRRRYDSETLIRSRCLLATLCSNPRVLCRVTPVSALSSACPDGPSHSAGHTVQPHPVSTLSDGLFPQSGFSSVPLCPRPRSVSSHSYLQSCCARPVSRRCTLSSSVSPGDAGGRGFSETPSNARAQGILWQPISTGAPFSLPWRSGLEKPCLTQCGRGSFEAYMVDAKPEKRGERRRIRPWTATQCISILPGSNEERTAKSYHCIATGISRWPSEGRKAEAPCIGRPLRSTAFAQLLMPLLASLTATTGEFGSARSQKDNGNQENALQTQSPSSKEDHDCGNSRMAAPAKGADIRNASSSGVLSPLAAPRADAALGKSRVSDITGVNTAVHAAMGLACMDAVTELQKLEEALASFAIRLRATKGQNNADDAPVDQRRPEKEHTLKEKLESLRLPLEGSTAAHIRTRVHAAFRSSLNRYTGSQSAAKSVDEAGALKSAGKAAEVRLTAFVDAALRSIFQEQMTSLLFYILEHRAGGGHSAASGRGSRQWQRLSASHQEGTSSNDTALIAAFDSLSRRAVPDARLRRLWGVEELRELLKAQLGHLERWEKTQQLRELHHQDQHNSLIQVLQRQQLQLEQMQQYVQQEKQPASMSFGAAYRVPDSNLQVAAAAKQGKLYVNVSCLPDEAASAGAGGGILGQQGFVKGVEAAGNLGISLSFGV</sequence>
<keyword evidence="2 3" id="KW-0812">Transmembrane</keyword>
<dbReference type="VEuPathDB" id="ToxoDB:CSUI_000192"/>
<keyword evidence="2" id="KW-0472">Membrane</keyword>
<organism evidence="3 4">
    <name type="scientific">Cystoisospora suis</name>
    <dbReference type="NCBI Taxonomy" id="483139"/>
    <lineage>
        <taxon>Eukaryota</taxon>
        <taxon>Sar</taxon>
        <taxon>Alveolata</taxon>
        <taxon>Apicomplexa</taxon>
        <taxon>Conoidasida</taxon>
        <taxon>Coccidia</taxon>
        <taxon>Eucoccidiorida</taxon>
        <taxon>Eimeriorina</taxon>
        <taxon>Sarcocystidae</taxon>
        <taxon>Cystoisospora</taxon>
    </lineage>
</organism>